<evidence type="ECO:0000256" key="4">
    <source>
        <dbReference type="ARBA" id="ARBA00022490"/>
    </source>
</evidence>
<dbReference type="InterPro" id="IPR025659">
    <property type="entry name" value="Tubby-like_C"/>
</dbReference>
<dbReference type="InterPro" id="IPR018066">
    <property type="entry name" value="Tubby_C_CS"/>
</dbReference>
<dbReference type="Gene3D" id="3.20.90.10">
    <property type="entry name" value="Tubby Protein, Chain A"/>
    <property type="match status" value="1"/>
</dbReference>
<sequence>MSATTRNIRHQTLEQQKQLLEMKMRQVRQTPQIIKASDNVMPSARIRPKSARPLEMNCYDGPLTYAMMNCSPDSSDILGVSRHSINHDVIEDMRKEVAEMTVDERRVSEDTEDEESCSISPVKNLSSIHIKENSPFIYPSSTVTDTNELEGDVYGNLDTFVLEPAAQGVHFKCRITRDKKGMDRGLYPTYYLHLDKGNGSKIFLLAARKRKKSRTSNYLISTDPTDLSRGGDSFVGKLRSNLIGTQFTVYDNGTSPYKSSVEGVQERQELAAVVYETNVLGFKGPRKMTVVIPGMNKNHQRVKVATTDNYSSLLECYRTKNMDDLIELHNKTPQWNEETQSYVLNFHGRVTQASVKNFQIVHDNDVDYIVLQFGRISDDLFTMDYRYPLCAMQAFAITLSSFDSKLACE</sequence>
<comment type="similarity">
    <text evidence="3">Belongs to the TUB family.</text>
</comment>
<dbReference type="PROSITE" id="PS01200">
    <property type="entry name" value="TUB_1"/>
    <property type="match status" value="1"/>
</dbReference>
<gene>
    <name evidence="7" type="ORF">g.90240</name>
</gene>
<dbReference type="AlphaFoldDB" id="A0A2S2NLG3"/>
<dbReference type="PRINTS" id="PR01573">
    <property type="entry name" value="SUPERTUBBY"/>
</dbReference>
<dbReference type="Pfam" id="PF01167">
    <property type="entry name" value="Tub"/>
    <property type="match status" value="1"/>
</dbReference>
<evidence type="ECO:0000256" key="1">
    <source>
        <dbReference type="ARBA" id="ARBA00004123"/>
    </source>
</evidence>
<feature type="domain" description="Tubby C-terminal" evidence="6">
    <location>
        <begin position="162"/>
        <end position="404"/>
    </location>
</feature>
<protein>
    <submittedName>
        <fullName evidence="7">Protein king tubby</fullName>
    </submittedName>
</protein>
<dbReference type="PANTHER" id="PTHR16517">
    <property type="entry name" value="TUBBY-RELATED"/>
    <property type="match status" value="1"/>
</dbReference>
<evidence type="ECO:0000259" key="6">
    <source>
        <dbReference type="Pfam" id="PF01167"/>
    </source>
</evidence>
<dbReference type="FunFam" id="3.20.90.10:FF:000001">
    <property type="entry name" value="Tubby-like protein"/>
    <property type="match status" value="1"/>
</dbReference>
<dbReference type="SUPFAM" id="SSF54518">
    <property type="entry name" value="Tubby C-terminal domain-like"/>
    <property type="match status" value="1"/>
</dbReference>
<keyword evidence="4" id="KW-0963">Cytoplasm</keyword>
<keyword evidence="5" id="KW-0539">Nucleus</keyword>
<comment type="subcellular location">
    <subcellularLocation>
        <location evidence="2">Cytoplasm</location>
    </subcellularLocation>
    <subcellularLocation>
        <location evidence="1">Nucleus</location>
    </subcellularLocation>
</comment>
<dbReference type="InterPro" id="IPR000007">
    <property type="entry name" value="Tubby_C"/>
</dbReference>
<evidence type="ECO:0000313" key="7">
    <source>
        <dbReference type="EMBL" id="MBY17616.1"/>
    </source>
</evidence>
<dbReference type="GO" id="GO:0005737">
    <property type="term" value="C:cytoplasm"/>
    <property type="evidence" value="ECO:0007669"/>
    <property type="project" value="UniProtKB-SubCell"/>
</dbReference>
<dbReference type="GO" id="GO:0061512">
    <property type="term" value="P:protein localization to cilium"/>
    <property type="evidence" value="ECO:0007669"/>
    <property type="project" value="TreeGrafter"/>
</dbReference>
<accession>A0A2S2NLG3</accession>
<proteinExistence type="inferred from homology"/>
<organism evidence="7">
    <name type="scientific">Schizaphis graminum</name>
    <name type="common">Green bug aphid</name>
    <dbReference type="NCBI Taxonomy" id="13262"/>
    <lineage>
        <taxon>Eukaryota</taxon>
        <taxon>Metazoa</taxon>
        <taxon>Ecdysozoa</taxon>
        <taxon>Arthropoda</taxon>
        <taxon>Hexapoda</taxon>
        <taxon>Insecta</taxon>
        <taxon>Pterygota</taxon>
        <taxon>Neoptera</taxon>
        <taxon>Paraneoptera</taxon>
        <taxon>Hemiptera</taxon>
        <taxon>Sternorrhyncha</taxon>
        <taxon>Aphidomorpha</taxon>
        <taxon>Aphidoidea</taxon>
        <taxon>Aphididae</taxon>
        <taxon>Aphidini</taxon>
        <taxon>Schizaphis</taxon>
    </lineage>
</organism>
<dbReference type="GO" id="GO:0005634">
    <property type="term" value="C:nucleus"/>
    <property type="evidence" value="ECO:0007669"/>
    <property type="project" value="UniProtKB-SubCell"/>
</dbReference>
<dbReference type="PANTHER" id="PTHR16517:SF7">
    <property type="entry name" value="PROTEIN KING TUBBY"/>
    <property type="match status" value="1"/>
</dbReference>
<reference evidence="7" key="1">
    <citation type="submission" date="2018-04" db="EMBL/GenBank/DDBJ databases">
        <title>Transcriptome of Schizaphis graminum biotype I.</title>
        <authorList>
            <person name="Scully E.D."/>
            <person name="Geib S.M."/>
            <person name="Palmer N.A."/>
            <person name="Koch K."/>
            <person name="Bradshaw J."/>
            <person name="Heng-Moss T."/>
            <person name="Sarath G."/>
        </authorList>
    </citation>
    <scope>NUCLEOTIDE SEQUENCE</scope>
</reference>
<evidence type="ECO:0000256" key="2">
    <source>
        <dbReference type="ARBA" id="ARBA00004496"/>
    </source>
</evidence>
<evidence type="ECO:0000256" key="3">
    <source>
        <dbReference type="ARBA" id="ARBA00007129"/>
    </source>
</evidence>
<evidence type="ECO:0000256" key="5">
    <source>
        <dbReference type="ARBA" id="ARBA00023242"/>
    </source>
</evidence>
<name>A0A2S2NLG3_SCHGA</name>
<dbReference type="GO" id="GO:0005929">
    <property type="term" value="C:cilium"/>
    <property type="evidence" value="ECO:0007669"/>
    <property type="project" value="TreeGrafter"/>
</dbReference>
<dbReference type="EMBL" id="GGMR01004997">
    <property type="protein sequence ID" value="MBY17616.1"/>
    <property type="molecule type" value="Transcribed_RNA"/>
</dbReference>